<keyword evidence="3" id="KW-1185">Reference proteome</keyword>
<accession>A0ABU6ZVW2</accession>
<feature type="region of interest" description="Disordered" evidence="1">
    <location>
        <begin position="1"/>
        <end position="90"/>
    </location>
</feature>
<dbReference type="EMBL" id="JASCZI010274340">
    <property type="protein sequence ID" value="MED6225911.1"/>
    <property type="molecule type" value="Genomic_DNA"/>
</dbReference>
<organism evidence="2 3">
    <name type="scientific">Stylosanthes scabra</name>
    <dbReference type="NCBI Taxonomy" id="79078"/>
    <lineage>
        <taxon>Eukaryota</taxon>
        <taxon>Viridiplantae</taxon>
        <taxon>Streptophyta</taxon>
        <taxon>Embryophyta</taxon>
        <taxon>Tracheophyta</taxon>
        <taxon>Spermatophyta</taxon>
        <taxon>Magnoliopsida</taxon>
        <taxon>eudicotyledons</taxon>
        <taxon>Gunneridae</taxon>
        <taxon>Pentapetalae</taxon>
        <taxon>rosids</taxon>
        <taxon>fabids</taxon>
        <taxon>Fabales</taxon>
        <taxon>Fabaceae</taxon>
        <taxon>Papilionoideae</taxon>
        <taxon>50 kb inversion clade</taxon>
        <taxon>dalbergioids sensu lato</taxon>
        <taxon>Dalbergieae</taxon>
        <taxon>Pterocarpus clade</taxon>
        <taxon>Stylosanthes</taxon>
    </lineage>
</organism>
<feature type="compositionally biased region" description="Low complexity" evidence="1">
    <location>
        <begin position="50"/>
        <end position="69"/>
    </location>
</feature>
<evidence type="ECO:0000313" key="3">
    <source>
        <dbReference type="Proteomes" id="UP001341840"/>
    </source>
</evidence>
<reference evidence="2 3" key="1">
    <citation type="journal article" date="2023" name="Plants (Basel)">
        <title>Bridging the Gap: Combining Genomics and Transcriptomics Approaches to Understand Stylosanthes scabra, an Orphan Legume from the Brazilian Caatinga.</title>
        <authorList>
            <person name="Ferreira-Neto J.R.C."/>
            <person name="da Silva M.D."/>
            <person name="Binneck E."/>
            <person name="de Melo N.F."/>
            <person name="da Silva R.H."/>
            <person name="de Melo A.L.T.M."/>
            <person name="Pandolfi V."/>
            <person name="Bustamante F.O."/>
            <person name="Brasileiro-Vidal A.C."/>
            <person name="Benko-Iseppon A.M."/>
        </authorList>
    </citation>
    <scope>NUCLEOTIDE SEQUENCE [LARGE SCALE GENOMIC DNA]</scope>
    <source>
        <tissue evidence="2">Leaves</tissue>
    </source>
</reference>
<protein>
    <submittedName>
        <fullName evidence="2">Uncharacterized protein</fullName>
    </submittedName>
</protein>
<feature type="compositionally biased region" description="Polar residues" evidence="1">
    <location>
        <begin position="1"/>
        <end position="14"/>
    </location>
</feature>
<dbReference type="Proteomes" id="UP001341840">
    <property type="component" value="Unassembled WGS sequence"/>
</dbReference>
<feature type="compositionally biased region" description="Pro residues" evidence="1">
    <location>
        <begin position="70"/>
        <end position="79"/>
    </location>
</feature>
<sequence length="130" mass="14759">MDDQSLSEQVNYVGNQPRPPQNDPYSNTYNPGWRNHPNFSWGGNQGQKTNNNFNNQNRPYQPPFQRQQPYQPPTMPVQPPQKQGQPSSLEAALEKLTLSTTTFMEEISDAANLFTIRNNPTSASDEVVIH</sequence>
<evidence type="ECO:0000313" key="2">
    <source>
        <dbReference type="EMBL" id="MED6225911.1"/>
    </source>
</evidence>
<evidence type="ECO:0000256" key="1">
    <source>
        <dbReference type="SAM" id="MobiDB-lite"/>
    </source>
</evidence>
<feature type="compositionally biased region" description="Polar residues" evidence="1">
    <location>
        <begin position="37"/>
        <end position="49"/>
    </location>
</feature>
<proteinExistence type="predicted"/>
<comment type="caution">
    <text evidence="2">The sequence shown here is derived from an EMBL/GenBank/DDBJ whole genome shotgun (WGS) entry which is preliminary data.</text>
</comment>
<gene>
    <name evidence="2" type="ORF">PIB30_098147</name>
</gene>
<name>A0ABU6ZVW2_9FABA</name>